<dbReference type="InterPro" id="IPR000719">
    <property type="entry name" value="Prot_kinase_dom"/>
</dbReference>
<feature type="region of interest" description="Disordered" evidence="1">
    <location>
        <begin position="1"/>
        <end position="40"/>
    </location>
</feature>
<dbReference type="Gene3D" id="3.30.200.20">
    <property type="entry name" value="Phosphorylase Kinase, domain 1"/>
    <property type="match status" value="1"/>
</dbReference>
<dbReference type="SUPFAM" id="SSF56112">
    <property type="entry name" value="Protein kinase-like (PK-like)"/>
    <property type="match status" value="1"/>
</dbReference>
<reference evidence="3" key="1">
    <citation type="submission" date="2023-06" db="EMBL/GenBank/DDBJ databases">
        <title>Genome-scale phylogeny and comparative genomics of the fungal order Sordariales.</title>
        <authorList>
            <consortium name="Lawrence Berkeley National Laboratory"/>
            <person name="Hensen N."/>
            <person name="Bonometti L."/>
            <person name="Westerberg I."/>
            <person name="Brannstrom I.O."/>
            <person name="Guillou S."/>
            <person name="Cros-Aarteil S."/>
            <person name="Calhoun S."/>
            <person name="Haridas S."/>
            <person name="Kuo A."/>
            <person name="Mondo S."/>
            <person name="Pangilinan J."/>
            <person name="Riley R."/>
            <person name="Labutti K."/>
            <person name="Andreopoulos B."/>
            <person name="Lipzen A."/>
            <person name="Chen C."/>
            <person name="Yanf M."/>
            <person name="Daum C."/>
            <person name="Ng V."/>
            <person name="Clum A."/>
            <person name="Steindorff A."/>
            <person name="Ohm R."/>
            <person name="Martin F."/>
            <person name="Silar P."/>
            <person name="Natvig D."/>
            <person name="Lalanne C."/>
            <person name="Gautier V."/>
            <person name="Ament-Velasquez S.L."/>
            <person name="Kruys A."/>
            <person name="Hutchinson M.I."/>
            <person name="Powell A.J."/>
            <person name="Barry K."/>
            <person name="Miller A.N."/>
            <person name="Grigoriev I.V."/>
            <person name="Debuchy R."/>
            <person name="Gladieux P."/>
            <person name="Thoren M.H."/>
            <person name="Johannesson H."/>
        </authorList>
    </citation>
    <scope>NUCLEOTIDE SEQUENCE</scope>
    <source>
        <strain evidence="3">CBS 606.72</strain>
    </source>
</reference>
<keyword evidence="3" id="KW-0418">Kinase</keyword>
<dbReference type="PROSITE" id="PS00108">
    <property type="entry name" value="PROTEIN_KINASE_ST"/>
    <property type="match status" value="1"/>
</dbReference>
<dbReference type="InterPro" id="IPR011009">
    <property type="entry name" value="Kinase-like_dom_sf"/>
</dbReference>
<dbReference type="GO" id="GO:0004674">
    <property type="term" value="F:protein serine/threonine kinase activity"/>
    <property type="evidence" value="ECO:0007669"/>
    <property type="project" value="TreeGrafter"/>
</dbReference>
<feature type="domain" description="Protein kinase" evidence="2">
    <location>
        <begin position="196"/>
        <end position="555"/>
    </location>
</feature>
<dbReference type="GO" id="GO:0005524">
    <property type="term" value="F:ATP binding"/>
    <property type="evidence" value="ECO:0007669"/>
    <property type="project" value="InterPro"/>
</dbReference>
<accession>A0AA39TI03</accession>
<keyword evidence="3" id="KW-0808">Transferase</keyword>
<dbReference type="AlphaFoldDB" id="A0AA39TI03"/>
<dbReference type="Pfam" id="PF00069">
    <property type="entry name" value="Pkinase"/>
    <property type="match status" value="1"/>
</dbReference>
<dbReference type="CDD" id="cd00180">
    <property type="entry name" value="PKc"/>
    <property type="match status" value="1"/>
</dbReference>
<sequence>MAPLSRRPSLESHTTGGGWQTESGRASPADSFFSDTEARKESLSDRIAERLERSTYDDKDFLPEGCIEALVTRDAVREHLECPPNKKKQEDQIIDYIFNEEEGGARKLFVIVLLCDIPSKDLELAKAMHLFRKEKIYDTHLPIIPDECPAMKDPRSPWNPVKIKIFDERQWAVQAPVFTEHQTRHLLKPGQIFPIVGDIRGGEEGAFGEVVQVTIHERHWSRPILKYDGERADVAIKKLKKSGRDATDKGKLAQLQKEWDREVEAHITMRKAQHNNIIEFITSVQRGYDRFLLFRWAEEGTLRQFWQANTRPTLTTTLIKDAFHQIMGLADAVHTLHTGNYVGGKTGGESFRHGDLKPDNILCVTIKPPEDGCVNIPELKISDMGLAKHHNVATELRPPTSMRYTTTIYEPPEVSTPGPVQGRSRRYDMWSLGCIILETIIWLLYGNHNLDEFNSKIVDERGQKSHWFESKEGGRRGQATVHQHVQDTMRALRNDQECRQNTALRDLLDIVRTKLLVVKLGTGTLLPTGGELGPTSQPGCRIYSGELLECFNEILEKGKSNESYWFTGKSRTGINRLVVNTNPASPIQQTMLSPQAALAPGQRIPIRLQVPEEETQHSMHHEPISFAVPNPITAKTRRDVGAPIRKKRVTCHLVIKFQVSMTDPLVSAWYRK</sequence>
<dbReference type="SMART" id="SM00220">
    <property type="entry name" value="S_TKc"/>
    <property type="match status" value="1"/>
</dbReference>
<comment type="caution">
    <text evidence="3">The sequence shown here is derived from an EMBL/GenBank/DDBJ whole genome shotgun (WGS) entry which is preliminary data.</text>
</comment>
<evidence type="ECO:0000313" key="3">
    <source>
        <dbReference type="EMBL" id="KAK0612097.1"/>
    </source>
</evidence>
<protein>
    <submittedName>
        <fullName evidence="3">Kinase-like domain-containing protein</fullName>
    </submittedName>
</protein>
<gene>
    <name evidence="3" type="ORF">B0T14DRAFT_341031</name>
</gene>
<dbReference type="Gene3D" id="1.10.510.10">
    <property type="entry name" value="Transferase(Phosphotransferase) domain 1"/>
    <property type="match status" value="1"/>
</dbReference>
<dbReference type="InterPro" id="IPR008271">
    <property type="entry name" value="Ser/Thr_kinase_AS"/>
</dbReference>
<dbReference type="Proteomes" id="UP001175000">
    <property type="component" value="Unassembled WGS sequence"/>
</dbReference>
<dbReference type="PANTHER" id="PTHR24359:SF1">
    <property type="entry name" value="INHIBITOR OF NUCLEAR FACTOR KAPPA-B KINASE EPSILON SUBUNIT HOMOLOG 1-RELATED"/>
    <property type="match status" value="1"/>
</dbReference>
<organism evidence="3 4">
    <name type="scientific">Immersiella caudata</name>
    <dbReference type="NCBI Taxonomy" id="314043"/>
    <lineage>
        <taxon>Eukaryota</taxon>
        <taxon>Fungi</taxon>
        <taxon>Dikarya</taxon>
        <taxon>Ascomycota</taxon>
        <taxon>Pezizomycotina</taxon>
        <taxon>Sordariomycetes</taxon>
        <taxon>Sordariomycetidae</taxon>
        <taxon>Sordariales</taxon>
        <taxon>Lasiosphaeriaceae</taxon>
        <taxon>Immersiella</taxon>
    </lineage>
</organism>
<keyword evidence="4" id="KW-1185">Reference proteome</keyword>
<evidence type="ECO:0000259" key="2">
    <source>
        <dbReference type="PROSITE" id="PS50011"/>
    </source>
</evidence>
<dbReference type="PANTHER" id="PTHR24359">
    <property type="entry name" value="SERINE/THREONINE-PROTEIN KINASE SBK1"/>
    <property type="match status" value="1"/>
</dbReference>
<evidence type="ECO:0000313" key="4">
    <source>
        <dbReference type="Proteomes" id="UP001175000"/>
    </source>
</evidence>
<proteinExistence type="predicted"/>
<dbReference type="EMBL" id="JAULSU010000007">
    <property type="protein sequence ID" value="KAK0612097.1"/>
    <property type="molecule type" value="Genomic_DNA"/>
</dbReference>
<dbReference type="PROSITE" id="PS50011">
    <property type="entry name" value="PROTEIN_KINASE_DOM"/>
    <property type="match status" value="1"/>
</dbReference>
<evidence type="ECO:0000256" key="1">
    <source>
        <dbReference type="SAM" id="MobiDB-lite"/>
    </source>
</evidence>
<name>A0AA39TI03_9PEZI</name>